<dbReference type="SMART" id="SM00248">
    <property type="entry name" value="ANK"/>
    <property type="match status" value="5"/>
</dbReference>
<reference evidence="5 6" key="1">
    <citation type="journal article" date="2019" name="G3 (Bethesda)">
        <title>Sequencing of a Wild Apple (Malus baccata) Genome Unravels the Differences Between Cultivated and Wild Apple Species Regarding Disease Resistance and Cold Tolerance.</title>
        <authorList>
            <person name="Chen X."/>
        </authorList>
    </citation>
    <scope>NUCLEOTIDE SEQUENCE [LARGE SCALE GENOMIC DNA]</scope>
    <source>
        <strain evidence="6">cv. Shandingzi</strain>
        <tissue evidence="5">Leaves</tissue>
    </source>
</reference>
<dbReference type="STRING" id="106549.A0A540MA10"/>
<evidence type="ECO:0000256" key="4">
    <source>
        <dbReference type="SAM" id="MobiDB-lite"/>
    </source>
</evidence>
<organism evidence="5 6">
    <name type="scientific">Malus baccata</name>
    <name type="common">Siberian crab apple</name>
    <name type="synonym">Pyrus baccata</name>
    <dbReference type="NCBI Taxonomy" id="106549"/>
    <lineage>
        <taxon>Eukaryota</taxon>
        <taxon>Viridiplantae</taxon>
        <taxon>Streptophyta</taxon>
        <taxon>Embryophyta</taxon>
        <taxon>Tracheophyta</taxon>
        <taxon>Spermatophyta</taxon>
        <taxon>Magnoliopsida</taxon>
        <taxon>eudicotyledons</taxon>
        <taxon>Gunneridae</taxon>
        <taxon>Pentapetalae</taxon>
        <taxon>rosids</taxon>
        <taxon>fabids</taxon>
        <taxon>Rosales</taxon>
        <taxon>Rosaceae</taxon>
        <taxon>Amygdaloideae</taxon>
        <taxon>Maleae</taxon>
        <taxon>Malus</taxon>
    </lineage>
</organism>
<dbReference type="SUPFAM" id="SSF48403">
    <property type="entry name" value="Ankyrin repeat"/>
    <property type="match status" value="1"/>
</dbReference>
<dbReference type="InterPro" id="IPR036770">
    <property type="entry name" value="Ankyrin_rpt-contain_sf"/>
</dbReference>
<evidence type="ECO:0000256" key="1">
    <source>
        <dbReference type="ARBA" id="ARBA00022737"/>
    </source>
</evidence>
<protein>
    <submittedName>
        <fullName evidence="5">Uncharacterized protein</fullName>
    </submittedName>
</protein>
<dbReference type="AlphaFoldDB" id="A0A540MA10"/>
<evidence type="ECO:0000313" key="6">
    <source>
        <dbReference type="Proteomes" id="UP000315295"/>
    </source>
</evidence>
<keyword evidence="2 3" id="KW-0040">ANK repeat</keyword>
<evidence type="ECO:0000256" key="3">
    <source>
        <dbReference type="PROSITE-ProRule" id="PRU00023"/>
    </source>
</evidence>
<dbReference type="EMBL" id="VIEB01000311">
    <property type="protein sequence ID" value="TQD95546.1"/>
    <property type="molecule type" value="Genomic_DNA"/>
</dbReference>
<feature type="region of interest" description="Disordered" evidence="4">
    <location>
        <begin position="71"/>
        <end position="112"/>
    </location>
</feature>
<dbReference type="PANTHER" id="PTHR24198">
    <property type="entry name" value="ANKYRIN REPEAT AND PROTEIN KINASE DOMAIN-CONTAINING PROTEIN"/>
    <property type="match status" value="1"/>
</dbReference>
<keyword evidence="6" id="KW-1185">Reference proteome</keyword>
<name>A0A540MA10_MALBA</name>
<proteinExistence type="predicted"/>
<keyword evidence="1" id="KW-0677">Repeat</keyword>
<feature type="repeat" description="ANK" evidence="3">
    <location>
        <begin position="194"/>
        <end position="226"/>
    </location>
</feature>
<dbReference type="Proteomes" id="UP000315295">
    <property type="component" value="Unassembled WGS sequence"/>
</dbReference>
<feature type="repeat" description="ANK" evidence="3">
    <location>
        <begin position="289"/>
        <end position="321"/>
    </location>
</feature>
<comment type="caution">
    <text evidence="5">The sequence shown here is derived from an EMBL/GenBank/DDBJ whole genome shotgun (WGS) entry which is preliminary data.</text>
</comment>
<evidence type="ECO:0000256" key="2">
    <source>
        <dbReference type="ARBA" id="ARBA00023043"/>
    </source>
</evidence>
<feature type="compositionally biased region" description="Acidic residues" evidence="4">
    <location>
        <begin position="77"/>
        <end position="107"/>
    </location>
</feature>
<dbReference type="Gene3D" id="1.25.40.20">
    <property type="entry name" value="Ankyrin repeat-containing domain"/>
    <property type="match status" value="2"/>
</dbReference>
<feature type="repeat" description="ANK" evidence="3">
    <location>
        <begin position="161"/>
        <end position="193"/>
    </location>
</feature>
<dbReference type="PANTHER" id="PTHR24198:SF165">
    <property type="entry name" value="ANKYRIN REPEAT-CONTAINING PROTEIN-RELATED"/>
    <property type="match status" value="1"/>
</dbReference>
<dbReference type="Pfam" id="PF12796">
    <property type="entry name" value="Ank_2"/>
    <property type="match status" value="2"/>
</dbReference>
<gene>
    <name evidence="5" type="ORF">C1H46_018839</name>
</gene>
<dbReference type="PROSITE" id="PS50297">
    <property type="entry name" value="ANK_REP_REGION"/>
    <property type="match status" value="4"/>
</dbReference>
<evidence type="ECO:0000313" key="5">
    <source>
        <dbReference type="EMBL" id="TQD95546.1"/>
    </source>
</evidence>
<dbReference type="InterPro" id="IPR002110">
    <property type="entry name" value="Ankyrin_rpt"/>
</dbReference>
<feature type="repeat" description="ANK" evidence="3">
    <location>
        <begin position="322"/>
        <end position="354"/>
    </location>
</feature>
<dbReference type="PROSITE" id="PS50088">
    <property type="entry name" value="ANK_REPEAT"/>
    <property type="match status" value="4"/>
</dbReference>
<sequence>MGTVSISALSGLNSISIPRDYNPFVIFNTAGVLTACSTRSGSFRFHGAQRHSKLRTFSVGSLSPTASFRTQVGTWEAPDDGSGSEDEEDEEEEEEELGFQSEWEEEEGKGVPDAAAAAVDKSTTNKYEEDLVQEVEQLLGQEEIAILQKRAAPNIKKISTDGTTALHTAIIAKKEAVISHLLRKGASPHVRDKDGATPLHYAVHVGTKRIVKLLIKYKVDVNIADNIFKDQFSGFLPRCNVIPLYGISFPGKHLISVIRVAEVEQLLGQEEIAILQKRAAPNIKKISTDGTTALHTAIIAKKEAVISHLLRKGASPHVRDKDGATPLHYAVHVGTKRIVKLLIKYKVDVNIADNDGRTPLDLGLCYGKDFKSYDLTKLLKTVPMDREF</sequence>
<accession>A0A540MA10</accession>